<sequence length="81" mass="9056">MIMLGLSNAASVRIVNELEDAYPQVAKFAVLVMVTTNLILSLIIRNMVGIDHWSLCSNDLSHCFNRQDKLKQRSCQTAAHP</sequence>
<name>A0A8J5H0S6_ZINOF</name>
<organism evidence="1 2">
    <name type="scientific">Zingiber officinale</name>
    <name type="common">Ginger</name>
    <name type="synonym">Amomum zingiber</name>
    <dbReference type="NCBI Taxonomy" id="94328"/>
    <lineage>
        <taxon>Eukaryota</taxon>
        <taxon>Viridiplantae</taxon>
        <taxon>Streptophyta</taxon>
        <taxon>Embryophyta</taxon>
        <taxon>Tracheophyta</taxon>
        <taxon>Spermatophyta</taxon>
        <taxon>Magnoliopsida</taxon>
        <taxon>Liliopsida</taxon>
        <taxon>Zingiberales</taxon>
        <taxon>Zingiberaceae</taxon>
        <taxon>Zingiber</taxon>
    </lineage>
</organism>
<gene>
    <name evidence="1" type="ORF">ZIOFF_021886</name>
</gene>
<comment type="caution">
    <text evidence="1">The sequence shown here is derived from an EMBL/GenBank/DDBJ whole genome shotgun (WGS) entry which is preliminary data.</text>
</comment>
<dbReference type="EMBL" id="JACMSC010000006">
    <property type="protein sequence ID" value="KAG6518411.1"/>
    <property type="molecule type" value="Genomic_DNA"/>
</dbReference>
<evidence type="ECO:0000313" key="2">
    <source>
        <dbReference type="Proteomes" id="UP000734854"/>
    </source>
</evidence>
<protein>
    <submittedName>
        <fullName evidence="1">Uncharacterized protein</fullName>
    </submittedName>
</protein>
<evidence type="ECO:0000313" key="1">
    <source>
        <dbReference type="EMBL" id="KAG6518411.1"/>
    </source>
</evidence>
<reference evidence="1 2" key="1">
    <citation type="submission" date="2020-08" db="EMBL/GenBank/DDBJ databases">
        <title>Plant Genome Project.</title>
        <authorList>
            <person name="Zhang R.-G."/>
        </authorList>
    </citation>
    <scope>NUCLEOTIDE SEQUENCE [LARGE SCALE GENOMIC DNA]</scope>
    <source>
        <tissue evidence="1">Rhizome</tissue>
    </source>
</reference>
<dbReference type="AlphaFoldDB" id="A0A8J5H0S6"/>
<accession>A0A8J5H0S6</accession>
<proteinExistence type="predicted"/>
<dbReference type="Proteomes" id="UP000734854">
    <property type="component" value="Unassembled WGS sequence"/>
</dbReference>
<keyword evidence="2" id="KW-1185">Reference proteome</keyword>